<reference evidence="7" key="1">
    <citation type="submission" date="2016-10" db="EMBL/GenBank/DDBJ databases">
        <authorList>
            <person name="Varghese N."/>
            <person name="Submissions S."/>
        </authorList>
    </citation>
    <scope>NUCLEOTIDE SEQUENCE [LARGE SCALE GENOMIC DNA]</scope>
    <source>
        <strain evidence="7">DSM 44437</strain>
    </source>
</reference>
<sequence>MEFNVRHLRALDVLRIEGSFRRAAARLGVGQPSLSRQVARMEKALGMALVDRSVDGVTLTPAGLVVVKHAGRVITAVDDMLAELDELRGTTGGELRMAASLNPALTTEFLLGAGWQVHVTRDQDTVVKALVEAGTVDLALLVDDPVAPYRPAPGLRMAVVLETPLWVATPRDHSFSGRDVLRLADLAGEPWLMPSSGTLRTIIGRALRKGAAMPEVRLWGDVETLFPAVETGTGIGLASPLCGAFYGYRVDVRPLADGPTERKICVWRETAVSTSLIRSLVDEHQRRHVALAPVMPQYLHWLEENPAALPHF</sequence>
<evidence type="ECO:0000256" key="1">
    <source>
        <dbReference type="ARBA" id="ARBA00009437"/>
    </source>
</evidence>
<dbReference type="Pfam" id="PF00126">
    <property type="entry name" value="HTH_1"/>
    <property type="match status" value="1"/>
</dbReference>
<dbReference type="Pfam" id="PF03466">
    <property type="entry name" value="LysR_substrate"/>
    <property type="match status" value="1"/>
</dbReference>
<protein>
    <submittedName>
        <fullName evidence="6">DNA-binding transcriptional regulator, LysR family</fullName>
    </submittedName>
</protein>
<keyword evidence="3 6" id="KW-0238">DNA-binding</keyword>
<dbReference type="InterPro" id="IPR036390">
    <property type="entry name" value="WH_DNA-bd_sf"/>
</dbReference>
<dbReference type="AlphaFoldDB" id="A0A1H9ENT8"/>
<dbReference type="GO" id="GO:0003677">
    <property type="term" value="F:DNA binding"/>
    <property type="evidence" value="ECO:0007669"/>
    <property type="project" value="UniProtKB-KW"/>
</dbReference>
<dbReference type="PROSITE" id="PS50931">
    <property type="entry name" value="HTH_LYSR"/>
    <property type="match status" value="1"/>
</dbReference>
<evidence type="ECO:0000256" key="4">
    <source>
        <dbReference type="ARBA" id="ARBA00023163"/>
    </source>
</evidence>
<dbReference type="SUPFAM" id="SSF46785">
    <property type="entry name" value="Winged helix' DNA-binding domain"/>
    <property type="match status" value="1"/>
</dbReference>
<evidence type="ECO:0000313" key="7">
    <source>
        <dbReference type="Proteomes" id="UP000199503"/>
    </source>
</evidence>
<dbReference type="GO" id="GO:0003700">
    <property type="term" value="F:DNA-binding transcription factor activity"/>
    <property type="evidence" value="ECO:0007669"/>
    <property type="project" value="InterPro"/>
</dbReference>
<organism evidence="6 7">
    <name type="scientific">Lentzea albida</name>
    <dbReference type="NCBI Taxonomy" id="65499"/>
    <lineage>
        <taxon>Bacteria</taxon>
        <taxon>Bacillati</taxon>
        <taxon>Actinomycetota</taxon>
        <taxon>Actinomycetes</taxon>
        <taxon>Pseudonocardiales</taxon>
        <taxon>Pseudonocardiaceae</taxon>
        <taxon>Lentzea</taxon>
    </lineage>
</organism>
<name>A0A1H9ENT8_9PSEU</name>
<evidence type="ECO:0000256" key="2">
    <source>
        <dbReference type="ARBA" id="ARBA00023015"/>
    </source>
</evidence>
<comment type="similarity">
    <text evidence="1">Belongs to the LysR transcriptional regulatory family.</text>
</comment>
<dbReference type="PANTHER" id="PTHR30346:SF29">
    <property type="entry name" value="LYSR SUBSTRATE-BINDING"/>
    <property type="match status" value="1"/>
</dbReference>
<dbReference type="InterPro" id="IPR000847">
    <property type="entry name" value="LysR_HTH_N"/>
</dbReference>
<dbReference type="STRING" id="65499.SAMN04488000_102374"/>
<proteinExistence type="inferred from homology"/>
<evidence type="ECO:0000256" key="3">
    <source>
        <dbReference type="ARBA" id="ARBA00023125"/>
    </source>
</evidence>
<feature type="domain" description="HTH lysR-type" evidence="5">
    <location>
        <begin position="1"/>
        <end position="60"/>
    </location>
</feature>
<evidence type="ECO:0000313" key="6">
    <source>
        <dbReference type="EMBL" id="SEQ27361.1"/>
    </source>
</evidence>
<dbReference type="RefSeq" id="WP_089911560.1">
    <property type="nucleotide sequence ID" value="NZ_FOFV01000002.1"/>
</dbReference>
<dbReference type="Gene3D" id="3.40.190.10">
    <property type="entry name" value="Periplasmic binding protein-like II"/>
    <property type="match status" value="2"/>
</dbReference>
<keyword evidence="4" id="KW-0804">Transcription</keyword>
<accession>A0A1H9ENT8</accession>
<evidence type="ECO:0000259" key="5">
    <source>
        <dbReference type="PROSITE" id="PS50931"/>
    </source>
</evidence>
<dbReference type="OrthoDB" id="3171102at2"/>
<dbReference type="PRINTS" id="PR00039">
    <property type="entry name" value="HTHLYSR"/>
</dbReference>
<dbReference type="InterPro" id="IPR005119">
    <property type="entry name" value="LysR_subst-bd"/>
</dbReference>
<dbReference type="SUPFAM" id="SSF53850">
    <property type="entry name" value="Periplasmic binding protein-like II"/>
    <property type="match status" value="1"/>
</dbReference>
<dbReference type="GO" id="GO:0032993">
    <property type="term" value="C:protein-DNA complex"/>
    <property type="evidence" value="ECO:0007669"/>
    <property type="project" value="TreeGrafter"/>
</dbReference>
<keyword evidence="2" id="KW-0805">Transcription regulation</keyword>
<keyword evidence="7" id="KW-1185">Reference proteome</keyword>
<dbReference type="EMBL" id="FOFV01000002">
    <property type="protein sequence ID" value="SEQ27361.1"/>
    <property type="molecule type" value="Genomic_DNA"/>
</dbReference>
<dbReference type="Gene3D" id="1.10.10.10">
    <property type="entry name" value="Winged helix-like DNA-binding domain superfamily/Winged helix DNA-binding domain"/>
    <property type="match status" value="1"/>
</dbReference>
<gene>
    <name evidence="6" type="ORF">SAMN04488000_102374</name>
</gene>
<dbReference type="InterPro" id="IPR036388">
    <property type="entry name" value="WH-like_DNA-bd_sf"/>
</dbReference>
<dbReference type="PANTHER" id="PTHR30346">
    <property type="entry name" value="TRANSCRIPTIONAL DUAL REGULATOR HCAR-RELATED"/>
    <property type="match status" value="1"/>
</dbReference>
<dbReference type="Proteomes" id="UP000199503">
    <property type="component" value="Unassembled WGS sequence"/>
</dbReference>